<dbReference type="InterPro" id="IPR003734">
    <property type="entry name" value="DUF155"/>
</dbReference>
<proteinExistence type="predicted"/>
<organism evidence="3 4">
    <name type="scientific">Rhodopseudomonas telluris</name>
    <dbReference type="NCBI Taxonomy" id="644215"/>
    <lineage>
        <taxon>Bacteria</taxon>
        <taxon>Pseudomonadati</taxon>
        <taxon>Pseudomonadota</taxon>
        <taxon>Alphaproteobacteria</taxon>
        <taxon>Hyphomicrobiales</taxon>
        <taxon>Nitrobacteraceae</taxon>
        <taxon>Rhodopseudomonas</taxon>
    </lineage>
</organism>
<evidence type="ECO:0000313" key="4">
    <source>
        <dbReference type="Proteomes" id="UP001589775"/>
    </source>
</evidence>
<accession>A0ABV6F0J2</accession>
<dbReference type="Proteomes" id="UP001589775">
    <property type="component" value="Unassembled WGS sequence"/>
</dbReference>
<dbReference type="InterPro" id="IPR051624">
    <property type="entry name" value="RMD1/Sad1-interacting"/>
</dbReference>
<dbReference type="PANTHER" id="PTHR16255:SF1">
    <property type="entry name" value="REQUIRED FOR MEIOTIC NUCLEAR DIVISION PROTEIN 1 HOMOLOG"/>
    <property type="match status" value="1"/>
</dbReference>
<sequence>MPTPPTFPADAFAAKANAHALYVGDRINTSGFEEQALSSVPLAVRAGAGIAVLFRYGVVVLIGLSADEEAAFLQRLKPRIGGAFNNIDDETAAFQLDGDDQVAAGGPIQLRQMSLERLLIIADVLAKSVVLAHDEREVARVFEVIEPFARELADHGHTRRSRPAMMKLIGNALLVQHRVSGRVAITEKPDALWERPDLERLYARLEDEYELKERVDTLNRKLAVVAETASTLADIIDTRRALRLELIVVVLIAIEVVVAFVQIAMGRGH</sequence>
<dbReference type="RefSeq" id="WP_378392785.1">
    <property type="nucleotide sequence ID" value="NZ_JBHLWM010000012.1"/>
</dbReference>
<keyword evidence="4" id="KW-1185">Reference proteome</keyword>
<keyword evidence="1" id="KW-0472">Membrane</keyword>
<keyword evidence="1" id="KW-1133">Transmembrane helix</keyword>
<reference evidence="3 4" key="1">
    <citation type="submission" date="2024-09" db="EMBL/GenBank/DDBJ databases">
        <authorList>
            <person name="Sun Q."/>
            <person name="Mori K."/>
        </authorList>
    </citation>
    <scope>NUCLEOTIDE SEQUENCE [LARGE SCALE GENOMIC DNA]</scope>
    <source>
        <strain evidence="3 4">KCTC 23279</strain>
    </source>
</reference>
<gene>
    <name evidence="3" type="ORF">ACFFJ6_24275</name>
</gene>
<evidence type="ECO:0000313" key="3">
    <source>
        <dbReference type="EMBL" id="MFC0243621.1"/>
    </source>
</evidence>
<evidence type="ECO:0000259" key="2">
    <source>
        <dbReference type="Pfam" id="PF02582"/>
    </source>
</evidence>
<evidence type="ECO:0000256" key="1">
    <source>
        <dbReference type="SAM" id="Phobius"/>
    </source>
</evidence>
<feature type="transmembrane region" description="Helical" evidence="1">
    <location>
        <begin position="42"/>
        <end position="66"/>
    </location>
</feature>
<feature type="domain" description="DUF155" evidence="2">
    <location>
        <begin position="52"/>
        <end position="219"/>
    </location>
</feature>
<dbReference type="Pfam" id="PF02582">
    <property type="entry name" value="DUF155"/>
    <property type="match status" value="1"/>
</dbReference>
<name>A0ABV6F0J2_9BRAD</name>
<keyword evidence="1" id="KW-0812">Transmembrane</keyword>
<comment type="caution">
    <text evidence="3">The sequence shown here is derived from an EMBL/GenBank/DDBJ whole genome shotgun (WGS) entry which is preliminary data.</text>
</comment>
<dbReference type="EMBL" id="JBHLWM010000012">
    <property type="protein sequence ID" value="MFC0243621.1"/>
    <property type="molecule type" value="Genomic_DNA"/>
</dbReference>
<protein>
    <submittedName>
        <fullName evidence="3">RMD1 family protein</fullName>
    </submittedName>
</protein>
<feature type="transmembrane region" description="Helical" evidence="1">
    <location>
        <begin position="246"/>
        <end position="265"/>
    </location>
</feature>
<dbReference type="PANTHER" id="PTHR16255">
    <property type="entry name" value="REQUIRED FOR MEIOTIC NUCLEAR DIVISION PROTEIN 1 HOMOLOG"/>
    <property type="match status" value="1"/>
</dbReference>